<dbReference type="SMART" id="SM00387">
    <property type="entry name" value="HATPase_c"/>
    <property type="match status" value="1"/>
</dbReference>
<dbReference type="InterPro" id="IPR036097">
    <property type="entry name" value="HisK_dim/P_sf"/>
</dbReference>
<feature type="transmembrane region" description="Helical" evidence="6">
    <location>
        <begin position="197"/>
        <end position="217"/>
    </location>
</feature>
<evidence type="ECO:0000313" key="9">
    <source>
        <dbReference type="Proteomes" id="UP001317705"/>
    </source>
</evidence>
<dbReference type="InterPro" id="IPR003661">
    <property type="entry name" value="HisK_dim/P_dom"/>
</dbReference>
<evidence type="ECO:0000256" key="5">
    <source>
        <dbReference type="ARBA" id="ARBA00022777"/>
    </source>
</evidence>
<dbReference type="PROSITE" id="PS50109">
    <property type="entry name" value="HIS_KIN"/>
    <property type="match status" value="1"/>
</dbReference>
<dbReference type="Gene3D" id="1.10.287.130">
    <property type="match status" value="1"/>
</dbReference>
<reference evidence="8 9" key="1">
    <citation type="submission" date="2022-12" db="EMBL/GenBank/DDBJ databases">
        <title>Polyphasic characterization of Geotalea uranireducens NIT-SL11 newly isolated from a complex of sewage sludge and microbially reduced graphene oxide.</title>
        <authorList>
            <person name="Xie L."/>
            <person name="Yoshida N."/>
            <person name="Meng L."/>
        </authorList>
    </citation>
    <scope>NUCLEOTIDE SEQUENCE [LARGE SCALE GENOMIC DNA]</scope>
    <source>
        <strain evidence="8 9">NIT-SL11</strain>
    </source>
</reference>
<dbReference type="InterPro" id="IPR004358">
    <property type="entry name" value="Sig_transdc_His_kin-like_C"/>
</dbReference>
<dbReference type="EMBL" id="AP027151">
    <property type="protein sequence ID" value="BDV43849.1"/>
    <property type="molecule type" value="Genomic_DNA"/>
</dbReference>
<keyword evidence="9" id="KW-1185">Reference proteome</keyword>
<dbReference type="SUPFAM" id="SSF47384">
    <property type="entry name" value="Homodimeric domain of signal transducing histidine kinase"/>
    <property type="match status" value="1"/>
</dbReference>
<dbReference type="SUPFAM" id="SSF55874">
    <property type="entry name" value="ATPase domain of HSP90 chaperone/DNA topoisomerase II/histidine kinase"/>
    <property type="match status" value="1"/>
</dbReference>
<dbReference type="PANTHER" id="PTHR42878:SF15">
    <property type="entry name" value="BACTERIOPHYTOCHROME"/>
    <property type="match status" value="1"/>
</dbReference>
<evidence type="ECO:0000256" key="4">
    <source>
        <dbReference type="ARBA" id="ARBA00022679"/>
    </source>
</evidence>
<keyword evidence="3" id="KW-0597">Phosphoprotein</keyword>
<evidence type="ECO:0000256" key="3">
    <source>
        <dbReference type="ARBA" id="ARBA00022553"/>
    </source>
</evidence>
<dbReference type="InterPro" id="IPR005467">
    <property type="entry name" value="His_kinase_dom"/>
</dbReference>
<dbReference type="InterPro" id="IPR050351">
    <property type="entry name" value="BphY/WalK/GraS-like"/>
</dbReference>
<proteinExistence type="predicted"/>
<accession>A0ABM8EMM7</accession>
<dbReference type="Pfam" id="PF02518">
    <property type="entry name" value="HATPase_c"/>
    <property type="match status" value="1"/>
</dbReference>
<evidence type="ECO:0000256" key="6">
    <source>
        <dbReference type="SAM" id="Phobius"/>
    </source>
</evidence>
<protein>
    <recommendedName>
        <fullName evidence="2">histidine kinase</fullName>
        <ecNumber evidence="2">2.7.13.3</ecNumber>
    </recommendedName>
</protein>
<name>A0ABM8EMM7_9BACT</name>
<dbReference type="PRINTS" id="PR00344">
    <property type="entry name" value="BCTRLSENSOR"/>
</dbReference>
<keyword evidence="4" id="KW-0808">Transferase</keyword>
<comment type="catalytic activity">
    <reaction evidence="1">
        <text>ATP + protein L-histidine = ADP + protein N-phospho-L-histidine.</text>
        <dbReference type="EC" id="2.7.13.3"/>
    </reaction>
</comment>
<dbReference type="EC" id="2.7.13.3" evidence="2"/>
<evidence type="ECO:0000313" key="8">
    <source>
        <dbReference type="EMBL" id="BDV43849.1"/>
    </source>
</evidence>
<dbReference type="Gene3D" id="3.30.565.10">
    <property type="entry name" value="Histidine kinase-like ATPase, C-terminal domain"/>
    <property type="match status" value="1"/>
</dbReference>
<keyword evidence="6" id="KW-0472">Membrane</keyword>
<keyword evidence="6" id="KW-0812">Transmembrane</keyword>
<dbReference type="InterPro" id="IPR036890">
    <property type="entry name" value="HATPase_C_sf"/>
</dbReference>
<dbReference type="InterPro" id="IPR003594">
    <property type="entry name" value="HATPase_dom"/>
</dbReference>
<sequence length="482" mass="53056">MRASSAPVSPARHAGGDFAIRSVDAEHVFKGAETDRRPGVVGIACSMKRDDGPKLTITRSLARRLFPVALVLGVLISVGFPALYGLLEHHSLQRQANIYAQELAERLRRVVLENRTLWKYQVHKYDQIIYDFVPYRGIVAVRVFDEEGQPVLSQTVDDGDSPVSSRLTVAGEAPIIFNREPAGRVQIAVAADTAMRLAFFSFLFSSVVATLFTLVIYKYPLRVVGRLEENVRGLHGRLEQRVAERTAQLQAANGELEAFSHSISHDLRAPLRHIVSYVAAFDEDFGCRLEPEARHYLSRIGAAGQRMTELVEAMLGLSRLTGGALRSEPVDLSAIAREIAAELARSTPERQVAFRISRGLGVTGDPHLLRNLLENLLGNAWKFTRDAEAPVIAVGAVPATGGKHFFVRDNGVGFDTETAGRLFAPFQRFHRQEQFEGTGIGLATVQRIVHRHGGRIWAESRPDAGATFWFTLGSPPDPGEIA</sequence>
<evidence type="ECO:0000256" key="1">
    <source>
        <dbReference type="ARBA" id="ARBA00000085"/>
    </source>
</evidence>
<keyword evidence="5" id="KW-0418">Kinase</keyword>
<feature type="transmembrane region" description="Helical" evidence="6">
    <location>
        <begin position="65"/>
        <end position="87"/>
    </location>
</feature>
<dbReference type="Pfam" id="PF00512">
    <property type="entry name" value="HisKA"/>
    <property type="match status" value="1"/>
</dbReference>
<dbReference type="Proteomes" id="UP001317705">
    <property type="component" value="Chromosome"/>
</dbReference>
<keyword evidence="6" id="KW-1133">Transmembrane helix</keyword>
<dbReference type="SMART" id="SM00388">
    <property type="entry name" value="HisKA"/>
    <property type="match status" value="1"/>
</dbReference>
<gene>
    <name evidence="8" type="ORF">GURASL_27720</name>
</gene>
<organism evidence="8 9">
    <name type="scientific">Geotalea uraniireducens</name>
    <dbReference type="NCBI Taxonomy" id="351604"/>
    <lineage>
        <taxon>Bacteria</taxon>
        <taxon>Pseudomonadati</taxon>
        <taxon>Thermodesulfobacteriota</taxon>
        <taxon>Desulfuromonadia</taxon>
        <taxon>Geobacterales</taxon>
        <taxon>Geobacteraceae</taxon>
        <taxon>Geotalea</taxon>
    </lineage>
</organism>
<dbReference type="CDD" id="cd00082">
    <property type="entry name" value="HisKA"/>
    <property type="match status" value="1"/>
</dbReference>
<evidence type="ECO:0000256" key="2">
    <source>
        <dbReference type="ARBA" id="ARBA00012438"/>
    </source>
</evidence>
<feature type="domain" description="Histidine kinase" evidence="7">
    <location>
        <begin position="262"/>
        <end position="476"/>
    </location>
</feature>
<dbReference type="PANTHER" id="PTHR42878">
    <property type="entry name" value="TWO-COMPONENT HISTIDINE KINASE"/>
    <property type="match status" value="1"/>
</dbReference>
<evidence type="ECO:0000259" key="7">
    <source>
        <dbReference type="PROSITE" id="PS50109"/>
    </source>
</evidence>